<gene>
    <name evidence="1" type="ORF">BC938DRAFT_480520</name>
</gene>
<accession>A0A433QIC3</accession>
<organism evidence="1 2">
    <name type="scientific">Jimgerdemannia flammicorona</name>
    <dbReference type="NCBI Taxonomy" id="994334"/>
    <lineage>
        <taxon>Eukaryota</taxon>
        <taxon>Fungi</taxon>
        <taxon>Fungi incertae sedis</taxon>
        <taxon>Mucoromycota</taxon>
        <taxon>Mucoromycotina</taxon>
        <taxon>Endogonomycetes</taxon>
        <taxon>Endogonales</taxon>
        <taxon>Endogonaceae</taxon>
        <taxon>Jimgerdemannia</taxon>
    </lineage>
</organism>
<proteinExistence type="predicted"/>
<sequence>MSYSPTEPHLLMTRTYYHRHLHLLPFALTTTRTYCHLHTPHDCCTSTNKCLLAQNVLMRAII</sequence>
<comment type="caution">
    <text evidence="1">The sequence shown here is derived from an EMBL/GenBank/DDBJ whole genome shotgun (WGS) entry which is preliminary data.</text>
</comment>
<evidence type="ECO:0000313" key="1">
    <source>
        <dbReference type="EMBL" id="RUS29557.1"/>
    </source>
</evidence>
<dbReference type="EMBL" id="RBNJ01005017">
    <property type="protein sequence ID" value="RUS29557.1"/>
    <property type="molecule type" value="Genomic_DNA"/>
</dbReference>
<keyword evidence="2" id="KW-1185">Reference proteome</keyword>
<dbReference type="Proteomes" id="UP000274822">
    <property type="component" value="Unassembled WGS sequence"/>
</dbReference>
<reference evidence="1 2" key="1">
    <citation type="journal article" date="2018" name="New Phytol.">
        <title>Phylogenomics of Endogonaceae and evolution of mycorrhizas within Mucoromycota.</title>
        <authorList>
            <person name="Chang Y."/>
            <person name="Desiro A."/>
            <person name="Na H."/>
            <person name="Sandor L."/>
            <person name="Lipzen A."/>
            <person name="Clum A."/>
            <person name="Barry K."/>
            <person name="Grigoriev I.V."/>
            <person name="Martin F.M."/>
            <person name="Stajich J.E."/>
            <person name="Smith M.E."/>
            <person name="Bonito G."/>
            <person name="Spatafora J.W."/>
        </authorList>
    </citation>
    <scope>NUCLEOTIDE SEQUENCE [LARGE SCALE GENOMIC DNA]</scope>
    <source>
        <strain evidence="1 2">AD002</strain>
    </source>
</reference>
<name>A0A433QIC3_9FUNG</name>
<protein>
    <submittedName>
        <fullName evidence="1">Uncharacterized protein</fullName>
    </submittedName>
</protein>
<dbReference type="AlphaFoldDB" id="A0A433QIC3"/>
<evidence type="ECO:0000313" key="2">
    <source>
        <dbReference type="Proteomes" id="UP000274822"/>
    </source>
</evidence>